<name>A0A8E2DJN4_9APHY</name>
<dbReference type="GO" id="GO:0003743">
    <property type="term" value="F:translation initiation factor activity"/>
    <property type="evidence" value="ECO:0007669"/>
    <property type="project" value="UniProtKB-KW"/>
</dbReference>
<evidence type="ECO:0000259" key="9">
    <source>
        <dbReference type="SMART" id="SM00543"/>
    </source>
</evidence>
<evidence type="ECO:0000256" key="2">
    <source>
        <dbReference type="ARBA" id="ARBA00005775"/>
    </source>
</evidence>
<dbReference type="FunFam" id="1.25.40.180:FF:000020">
    <property type="entry name" value="Eukaryotic translation initiation factor subunit"/>
    <property type="match status" value="1"/>
</dbReference>
<evidence type="ECO:0000256" key="1">
    <source>
        <dbReference type="ARBA" id="ARBA00004496"/>
    </source>
</evidence>
<comment type="similarity">
    <text evidence="2">Belongs to the eukaryotic initiation factor 4G family.</text>
</comment>
<keyword evidence="8" id="KW-0175">Coiled coil</keyword>
<gene>
    <name evidence="10" type="ORF">OBBRIDRAFT_730527</name>
</gene>
<feature type="coiled-coil region" evidence="8">
    <location>
        <begin position="153"/>
        <end position="180"/>
    </location>
</feature>
<evidence type="ECO:0000256" key="7">
    <source>
        <dbReference type="ARBA" id="ARBA00022917"/>
    </source>
</evidence>
<sequence>MGPGVLLEPVAPLELSVNRWQPSSLRKQAIPEDTPEIIDRKVRGLLNKLTIERFDPISAQIIQWVNKLENDKDGRTPIQVIRLVFENAIHDETACEMYARLCRKMMEQISPKVQDKGIKNPEGKPIAGGQLFRKYLLNHCQEDFERGWVTKEATAAATKLKATEDEAAKAEAEKNNEEGAALYSEEYYAAQKAKRQGLGLIKFIGELFKLQMLTERIMHECIKKLLGNVENPEEGGIESLCKLLATVGKLLDTPKARAHMDVYFSRMKDMAKSNNVNARMQFMLQDLIELRERSWIPCNAVAAPRRLQRSMNEYVRFHLLLSEC</sequence>
<evidence type="ECO:0000256" key="6">
    <source>
        <dbReference type="ARBA" id="ARBA00022884"/>
    </source>
</evidence>
<feature type="domain" description="MIF4G" evidence="9">
    <location>
        <begin position="39"/>
        <end position="294"/>
    </location>
</feature>
<dbReference type="OrthoDB" id="514777at2759"/>
<dbReference type="PANTHER" id="PTHR23253">
    <property type="entry name" value="EUKARYOTIC TRANSLATION INITIATION FACTOR 4 GAMMA"/>
    <property type="match status" value="1"/>
</dbReference>
<keyword evidence="6" id="KW-0694">RNA-binding</keyword>
<dbReference type="GO" id="GO:0016281">
    <property type="term" value="C:eukaryotic translation initiation factor 4F complex"/>
    <property type="evidence" value="ECO:0007669"/>
    <property type="project" value="TreeGrafter"/>
</dbReference>
<dbReference type="SUPFAM" id="SSF48371">
    <property type="entry name" value="ARM repeat"/>
    <property type="match status" value="1"/>
</dbReference>
<dbReference type="PANTHER" id="PTHR23253:SF9">
    <property type="entry name" value="EUKARYOTIC TRANSLATION INITIATION FACTOR 4 GAMMA 2"/>
    <property type="match status" value="1"/>
</dbReference>
<dbReference type="AlphaFoldDB" id="A0A8E2DJN4"/>
<evidence type="ECO:0000256" key="4">
    <source>
        <dbReference type="ARBA" id="ARBA00022540"/>
    </source>
</evidence>
<dbReference type="Gene3D" id="1.25.40.180">
    <property type="match status" value="1"/>
</dbReference>
<evidence type="ECO:0000256" key="3">
    <source>
        <dbReference type="ARBA" id="ARBA00022490"/>
    </source>
</evidence>
<protein>
    <submittedName>
        <fullName evidence="10">ARM repeat-containing protein</fullName>
    </submittedName>
</protein>
<evidence type="ECO:0000313" key="11">
    <source>
        <dbReference type="Proteomes" id="UP000250043"/>
    </source>
</evidence>
<dbReference type="Pfam" id="PF02854">
    <property type="entry name" value="MIF4G"/>
    <property type="match status" value="1"/>
</dbReference>
<dbReference type="Proteomes" id="UP000250043">
    <property type="component" value="Unassembled WGS sequence"/>
</dbReference>
<evidence type="ECO:0000256" key="8">
    <source>
        <dbReference type="SAM" id="Coils"/>
    </source>
</evidence>
<keyword evidence="4" id="KW-0396">Initiation factor</keyword>
<comment type="subcellular location">
    <subcellularLocation>
        <location evidence="1">Cytoplasm</location>
    </subcellularLocation>
</comment>
<keyword evidence="7" id="KW-0648">Protein biosynthesis</keyword>
<dbReference type="InterPro" id="IPR003890">
    <property type="entry name" value="MIF4G-like_typ-3"/>
</dbReference>
<organism evidence="10 11">
    <name type="scientific">Obba rivulosa</name>
    <dbReference type="NCBI Taxonomy" id="1052685"/>
    <lineage>
        <taxon>Eukaryota</taxon>
        <taxon>Fungi</taxon>
        <taxon>Dikarya</taxon>
        <taxon>Basidiomycota</taxon>
        <taxon>Agaricomycotina</taxon>
        <taxon>Agaricomycetes</taxon>
        <taxon>Polyporales</taxon>
        <taxon>Gelatoporiaceae</taxon>
        <taxon>Obba</taxon>
    </lineage>
</organism>
<reference evidence="10 11" key="1">
    <citation type="submission" date="2016-07" db="EMBL/GenBank/DDBJ databases">
        <title>Draft genome of the white-rot fungus Obba rivulosa 3A-2.</title>
        <authorList>
            <consortium name="DOE Joint Genome Institute"/>
            <person name="Miettinen O."/>
            <person name="Riley R."/>
            <person name="Acob R."/>
            <person name="Barry K."/>
            <person name="Cullen D."/>
            <person name="De Vries R."/>
            <person name="Hainaut M."/>
            <person name="Hatakka A."/>
            <person name="Henrissat B."/>
            <person name="Hilden K."/>
            <person name="Kuo R."/>
            <person name="Labutti K."/>
            <person name="Lipzen A."/>
            <person name="Makela M.R."/>
            <person name="Sandor L."/>
            <person name="Spatafora J.W."/>
            <person name="Grigoriev I.V."/>
            <person name="Hibbett D.S."/>
        </authorList>
    </citation>
    <scope>NUCLEOTIDE SEQUENCE [LARGE SCALE GENOMIC DNA]</scope>
    <source>
        <strain evidence="10 11">3A-2</strain>
    </source>
</reference>
<dbReference type="EMBL" id="KV722401">
    <property type="protein sequence ID" value="OCH90595.1"/>
    <property type="molecule type" value="Genomic_DNA"/>
</dbReference>
<evidence type="ECO:0000256" key="5">
    <source>
        <dbReference type="ARBA" id="ARBA00022553"/>
    </source>
</evidence>
<proteinExistence type="inferred from homology"/>
<keyword evidence="11" id="KW-1185">Reference proteome</keyword>
<dbReference type="GO" id="GO:0003729">
    <property type="term" value="F:mRNA binding"/>
    <property type="evidence" value="ECO:0007669"/>
    <property type="project" value="TreeGrafter"/>
</dbReference>
<dbReference type="SMART" id="SM00543">
    <property type="entry name" value="MIF4G"/>
    <property type="match status" value="1"/>
</dbReference>
<keyword evidence="5" id="KW-0597">Phosphoprotein</keyword>
<keyword evidence="3" id="KW-0963">Cytoplasm</keyword>
<dbReference type="GO" id="GO:0010494">
    <property type="term" value="C:cytoplasmic stress granule"/>
    <property type="evidence" value="ECO:0007669"/>
    <property type="project" value="UniProtKB-ARBA"/>
</dbReference>
<dbReference type="InterPro" id="IPR016024">
    <property type="entry name" value="ARM-type_fold"/>
</dbReference>
<accession>A0A8E2DJN4</accession>
<evidence type="ECO:0000313" key="10">
    <source>
        <dbReference type="EMBL" id="OCH90595.1"/>
    </source>
</evidence>